<gene>
    <name evidence="1" type="ORF">LIER_40391</name>
</gene>
<sequence>MLGGWTAAKLDLKLEFDRIGGLQEIIQGEDVVACITNFCIEDESSIGIANINMRHMKNVITRKAIIALVKACVCVLCGGQATEHIARK</sequence>
<dbReference type="Proteomes" id="UP001454036">
    <property type="component" value="Unassembled WGS sequence"/>
</dbReference>
<reference evidence="1 2" key="1">
    <citation type="submission" date="2024-01" db="EMBL/GenBank/DDBJ databases">
        <title>The complete chloroplast genome sequence of Lithospermum erythrorhizon: insights into the phylogenetic relationship among Boraginaceae species and the maternal lineages of purple gromwells.</title>
        <authorList>
            <person name="Okada T."/>
            <person name="Watanabe K."/>
        </authorList>
    </citation>
    <scope>NUCLEOTIDE SEQUENCE [LARGE SCALE GENOMIC DNA]</scope>
</reference>
<keyword evidence="2" id="KW-1185">Reference proteome</keyword>
<comment type="caution">
    <text evidence="1">The sequence shown here is derived from an EMBL/GenBank/DDBJ whole genome shotgun (WGS) entry which is preliminary data.</text>
</comment>
<organism evidence="1 2">
    <name type="scientific">Lithospermum erythrorhizon</name>
    <name type="common">Purple gromwell</name>
    <name type="synonym">Lithospermum officinale var. erythrorhizon</name>
    <dbReference type="NCBI Taxonomy" id="34254"/>
    <lineage>
        <taxon>Eukaryota</taxon>
        <taxon>Viridiplantae</taxon>
        <taxon>Streptophyta</taxon>
        <taxon>Embryophyta</taxon>
        <taxon>Tracheophyta</taxon>
        <taxon>Spermatophyta</taxon>
        <taxon>Magnoliopsida</taxon>
        <taxon>eudicotyledons</taxon>
        <taxon>Gunneridae</taxon>
        <taxon>Pentapetalae</taxon>
        <taxon>asterids</taxon>
        <taxon>lamiids</taxon>
        <taxon>Boraginales</taxon>
        <taxon>Boraginaceae</taxon>
        <taxon>Boraginoideae</taxon>
        <taxon>Lithospermeae</taxon>
        <taxon>Lithospermum</taxon>
    </lineage>
</organism>
<protein>
    <submittedName>
        <fullName evidence="1">Uncharacterized protein</fullName>
    </submittedName>
</protein>
<proteinExistence type="predicted"/>
<accession>A0AAV3QTX9</accession>
<dbReference type="AlphaFoldDB" id="A0AAV3QTX9"/>
<evidence type="ECO:0000313" key="1">
    <source>
        <dbReference type="EMBL" id="GAA0167524.1"/>
    </source>
</evidence>
<name>A0AAV3QTX9_LITER</name>
<evidence type="ECO:0000313" key="2">
    <source>
        <dbReference type="Proteomes" id="UP001454036"/>
    </source>
</evidence>
<dbReference type="EMBL" id="BAABME010023201">
    <property type="protein sequence ID" value="GAA0167524.1"/>
    <property type="molecule type" value="Genomic_DNA"/>
</dbReference>